<keyword evidence="1" id="KW-1133">Transmembrane helix</keyword>
<proteinExistence type="predicted"/>
<dbReference type="RefSeq" id="WP_062019377.1">
    <property type="nucleotide sequence ID" value="NZ_LQQC01000002.1"/>
</dbReference>
<keyword evidence="1" id="KW-0472">Membrane</keyword>
<feature type="transmembrane region" description="Helical" evidence="1">
    <location>
        <begin position="147"/>
        <end position="167"/>
    </location>
</feature>
<evidence type="ECO:0000313" key="3">
    <source>
        <dbReference type="Proteomes" id="UP000243589"/>
    </source>
</evidence>
<dbReference type="EMBL" id="LQQC01000002">
    <property type="protein sequence ID" value="KXZ59634.1"/>
    <property type="molecule type" value="Genomic_DNA"/>
</dbReference>
<comment type="caution">
    <text evidence="2">The sequence shown here is derived from an EMBL/GenBank/DDBJ whole genome shotgun (WGS) entry which is preliminary data.</text>
</comment>
<accession>A0A150HCE1</accession>
<protein>
    <submittedName>
        <fullName evidence="2">Uncharacterized protein</fullName>
    </submittedName>
</protein>
<keyword evidence="3" id="KW-1185">Reference proteome</keyword>
<keyword evidence="1" id="KW-0812">Transmembrane</keyword>
<reference evidence="2 3" key="1">
    <citation type="submission" date="2016-01" db="EMBL/GenBank/DDBJ databases">
        <title>Use of Whole Genome Sequencing to ascertain that Brevibacterium massiliense (Roux, Raoult 2009) is a later heterotypic synonym of Brevibacterium ravenspurgense (Mages 2008).</title>
        <authorList>
            <person name="Bernier A.-M."/>
            <person name="Burdz T."/>
            <person name="Huynh C."/>
            <person name="Pachecho A.L."/>
            <person name="Wiebe D."/>
            <person name="Bonner C."/>
            <person name="Bernard K."/>
        </authorList>
    </citation>
    <scope>NUCLEOTIDE SEQUENCE [LARGE SCALE GENOMIC DNA]</scope>
    <source>
        <strain evidence="2 3">CCUG56047</strain>
    </source>
</reference>
<dbReference type="AlphaFoldDB" id="A0A150HCE1"/>
<feature type="transmembrane region" description="Helical" evidence="1">
    <location>
        <begin position="98"/>
        <end position="119"/>
    </location>
</feature>
<dbReference type="Proteomes" id="UP000243589">
    <property type="component" value="Unassembled WGS sequence"/>
</dbReference>
<feature type="transmembrane region" description="Helical" evidence="1">
    <location>
        <begin position="28"/>
        <end position="52"/>
    </location>
</feature>
<evidence type="ECO:0000313" key="2">
    <source>
        <dbReference type="EMBL" id="KXZ59634.1"/>
    </source>
</evidence>
<sequence>MTNSPTPRIDRMMGYNSATMGDEREARILLQATSFGAVVSVYTATAVAAGLALTGTGAWGAVLLVLSSIPSFAIYFYAERHDVQVDKLLSKGTLGQLVWPHMIMGLMVAALLFGIVFHLTTGQPVIPVTDVSQGLADNMSNGHTAPLSRGLIGGGIVALIPIVWAIISVRRTKTQKPDPADIPDED</sequence>
<feature type="transmembrane region" description="Helical" evidence="1">
    <location>
        <begin position="58"/>
        <end position="78"/>
    </location>
</feature>
<organism evidence="2 3">
    <name type="scientific">Brevibacterium ravenspurgense</name>
    <dbReference type="NCBI Taxonomy" id="479117"/>
    <lineage>
        <taxon>Bacteria</taxon>
        <taxon>Bacillati</taxon>
        <taxon>Actinomycetota</taxon>
        <taxon>Actinomycetes</taxon>
        <taxon>Micrococcales</taxon>
        <taxon>Brevibacteriaceae</taxon>
        <taxon>Brevibacterium</taxon>
    </lineage>
</organism>
<dbReference type="PATRIC" id="fig|479117.4.peg.102"/>
<gene>
    <name evidence="2" type="ORF">Bravens_00104</name>
</gene>
<evidence type="ECO:0000256" key="1">
    <source>
        <dbReference type="SAM" id="Phobius"/>
    </source>
</evidence>
<name>A0A150HCE1_9MICO</name>